<keyword evidence="5" id="KW-1185">Reference proteome</keyword>
<feature type="coiled-coil region" evidence="1">
    <location>
        <begin position="471"/>
        <end position="505"/>
    </location>
</feature>
<feature type="coiled-coil region" evidence="1">
    <location>
        <begin position="615"/>
        <end position="702"/>
    </location>
</feature>
<dbReference type="KEGG" id="knv:Pan216_16930"/>
<feature type="region of interest" description="Disordered" evidence="2">
    <location>
        <begin position="114"/>
        <end position="176"/>
    </location>
</feature>
<accession>A0A518B1I4</accession>
<dbReference type="CDD" id="cd00060">
    <property type="entry name" value="FHA"/>
    <property type="match status" value="1"/>
</dbReference>
<feature type="coiled-coil region" evidence="1">
    <location>
        <begin position="341"/>
        <end position="435"/>
    </location>
</feature>
<dbReference type="EC" id="2.7.11.1" evidence="4"/>
<proteinExistence type="predicted"/>
<dbReference type="InterPro" id="IPR000719">
    <property type="entry name" value="Prot_kinase_dom"/>
</dbReference>
<dbReference type="RefSeq" id="WP_145257307.1">
    <property type="nucleotide sequence ID" value="NZ_CP036279.1"/>
</dbReference>
<evidence type="ECO:0000256" key="1">
    <source>
        <dbReference type="SAM" id="Coils"/>
    </source>
</evidence>
<dbReference type="OrthoDB" id="237286at2"/>
<feature type="region of interest" description="Disordered" evidence="2">
    <location>
        <begin position="1281"/>
        <end position="1308"/>
    </location>
</feature>
<protein>
    <submittedName>
        <fullName evidence="4">Serine/threonine-protein kinase PknL</fullName>
        <ecNumber evidence="4">2.7.11.1</ecNumber>
    </submittedName>
</protein>
<dbReference type="Gene3D" id="1.10.510.10">
    <property type="entry name" value="Transferase(Phosphotransferase) domain 1"/>
    <property type="match status" value="1"/>
</dbReference>
<dbReference type="GO" id="GO:0005524">
    <property type="term" value="F:ATP binding"/>
    <property type="evidence" value="ECO:0007669"/>
    <property type="project" value="InterPro"/>
</dbReference>
<dbReference type="GO" id="GO:0004674">
    <property type="term" value="F:protein serine/threonine kinase activity"/>
    <property type="evidence" value="ECO:0007669"/>
    <property type="project" value="UniProtKB-EC"/>
</dbReference>
<evidence type="ECO:0000256" key="2">
    <source>
        <dbReference type="SAM" id="MobiDB-lite"/>
    </source>
</evidence>
<dbReference type="Gene3D" id="2.60.200.20">
    <property type="match status" value="1"/>
</dbReference>
<gene>
    <name evidence="4" type="primary">pknL</name>
    <name evidence="4" type="ORF">Pan216_16930</name>
</gene>
<organism evidence="4 5">
    <name type="scientific">Kolteria novifilia</name>
    <dbReference type="NCBI Taxonomy" id="2527975"/>
    <lineage>
        <taxon>Bacteria</taxon>
        <taxon>Pseudomonadati</taxon>
        <taxon>Planctomycetota</taxon>
        <taxon>Planctomycetia</taxon>
        <taxon>Kolteriales</taxon>
        <taxon>Kolteriaceae</taxon>
        <taxon>Kolteria</taxon>
    </lineage>
</organism>
<feature type="coiled-coil region" evidence="1">
    <location>
        <begin position="531"/>
        <end position="565"/>
    </location>
</feature>
<dbReference type="Pfam" id="PF00069">
    <property type="entry name" value="Pkinase"/>
    <property type="match status" value="1"/>
</dbReference>
<feature type="domain" description="Protein kinase" evidence="3">
    <location>
        <begin position="1034"/>
        <end position="1275"/>
    </location>
</feature>
<dbReference type="SUPFAM" id="SSF49879">
    <property type="entry name" value="SMAD/FHA domain"/>
    <property type="match status" value="1"/>
</dbReference>
<dbReference type="GO" id="GO:0005737">
    <property type="term" value="C:cytoplasm"/>
    <property type="evidence" value="ECO:0007669"/>
    <property type="project" value="TreeGrafter"/>
</dbReference>
<keyword evidence="4" id="KW-0808">Transferase</keyword>
<dbReference type="PANTHER" id="PTHR24361">
    <property type="entry name" value="MITOGEN-ACTIVATED KINASE KINASE KINASE"/>
    <property type="match status" value="1"/>
</dbReference>
<keyword evidence="4" id="KW-0418">Kinase</keyword>
<dbReference type="Gene3D" id="3.30.200.20">
    <property type="entry name" value="Phosphorylase Kinase, domain 1"/>
    <property type="match status" value="1"/>
</dbReference>
<feature type="region of interest" description="Disordered" evidence="2">
    <location>
        <begin position="932"/>
        <end position="957"/>
    </location>
</feature>
<dbReference type="SUPFAM" id="SSF56112">
    <property type="entry name" value="Protein kinase-like (PK-like)"/>
    <property type="match status" value="1"/>
</dbReference>
<dbReference type="InterPro" id="IPR008984">
    <property type="entry name" value="SMAD_FHA_dom_sf"/>
</dbReference>
<name>A0A518B1I4_9BACT</name>
<dbReference type="InterPro" id="IPR053235">
    <property type="entry name" value="Ser_Thr_kinase"/>
</dbReference>
<reference evidence="4 5" key="1">
    <citation type="submission" date="2019-02" db="EMBL/GenBank/DDBJ databases">
        <title>Deep-cultivation of Planctomycetes and their phenomic and genomic characterization uncovers novel biology.</title>
        <authorList>
            <person name="Wiegand S."/>
            <person name="Jogler M."/>
            <person name="Boedeker C."/>
            <person name="Pinto D."/>
            <person name="Vollmers J."/>
            <person name="Rivas-Marin E."/>
            <person name="Kohn T."/>
            <person name="Peeters S.H."/>
            <person name="Heuer A."/>
            <person name="Rast P."/>
            <person name="Oberbeckmann S."/>
            <person name="Bunk B."/>
            <person name="Jeske O."/>
            <person name="Meyerdierks A."/>
            <person name="Storesund J.E."/>
            <person name="Kallscheuer N."/>
            <person name="Luecker S."/>
            <person name="Lage O.M."/>
            <person name="Pohl T."/>
            <person name="Merkel B.J."/>
            <person name="Hornburger P."/>
            <person name="Mueller R.-W."/>
            <person name="Bruemmer F."/>
            <person name="Labrenz M."/>
            <person name="Spormann A.M."/>
            <person name="Op den Camp H."/>
            <person name="Overmann J."/>
            <person name="Amann R."/>
            <person name="Jetten M.S.M."/>
            <person name="Mascher T."/>
            <person name="Medema M.H."/>
            <person name="Devos D.P."/>
            <person name="Kaster A.-K."/>
            <person name="Ovreas L."/>
            <person name="Rohde M."/>
            <person name="Galperin M.Y."/>
            <person name="Jogler C."/>
        </authorList>
    </citation>
    <scope>NUCLEOTIDE SEQUENCE [LARGE SCALE GENOMIC DNA]</scope>
    <source>
        <strain evidence="4 5">Pan216</strain>
    </source>
</reference>
<dbReference type="Proteomes" id="UP000317093">
    <property type="component" value="Chromosome"/>
</dbReference>
<dbReference type="EMBL" id="CP036279">
    <property type="protein sequence ID" value="QDU60841.1"/>
    <property type="molecule type" value="Genomic_DNA"/>
</dbReference>
<dbReference type="InterPro" id="IPR032030">
    <property type="entry name" value="YscD_cytoplasmic_dom"/>
</dbReference>
<dbReference type="PROSITE" id="PS50011">
    <property type="entry name" value="PROTEIN_KINASE_DOM"/>
    <property type="match status" value="1"/>
</dbReference>
<dbReference type="Pfam" id="PF16697">
    <property type="entry name" value="Yop-YscD_cpl"/>
    <property type="match status" value="1"/>
</dbReference>
<dbReference type="InterPro" id="IPR011009">
    <property type="entry name" value="Kinase-like_dom_sf"/>
</dbReference>
<dbReference type="SMART" id="SM00220">
    <property type="entry name" value="S_TKc"/>
    <property type="match status" value="1"/>
</dbReference>
<keyword evidence="1" id="KW-0175">Coiled coil</keyword>
<feature type="compositionally biased region" description="Polar residues" evidence="2">
    <location>
        <begin position="1291"/>
        <end position="1302"/>
    </location>
</feature>
<evidence type="ECO:0000259" key="3">
    <source>
        <dbReference type="PROSITE" id="PS50011"/>
    </source>
</evidence>
<sequence length="1308" mass="148849">MASERSTQSSTDPKVTIHILRGRATRNSRPMKGPTLLIGSQSHCDVQMRSPEVAGKHCLISRRRQQVLVTQLDPNFPVLLNGSAVAEAPIQHGDKLTIGPFELSVTIEGGVAVPEEPETTNVSRPEMPSASQPAMKPLPSKTTAPPLATPGEKVTAGTADGPRPVYATQDTDERRQKEEWIRLEAERKELERLKQKLQEQREGIDRGFREQSDREQELVAKQREMHEQEKQLAASAQEIEQQRLSVTEEMLELDNRQRKIDHYKSRLGRVRRRVFEQARDRRGGLGERAAELEKKSREVELQQRELEREIAHWKQVGQDLAQREAQINERADLFQTRKVDIDKDERELITKRNKLDQELQNVRVKERSLETLKEDLQQRKIRLVEEEVALKTARETVDKEFQEVRERAAAVQSRHEEVEGKSRLLEKQEQHLKERAVQIEGERLAHLDRERDIAGRGSEIEQREANCKTREEECRRRVEELNVREQTLLEQVRQFEKREKELEQVSAYHAQRSVEIDKRAAELEASTNTIVVELDQDRAALKRDREELDREKSLLDQERQRLLLQQDQSLSRFSEVREKAVELAQRTSILRCREASIDSVSRGHLAQLEEIDRGRKEIETTRADLQLRSEALERQQKRLGDQAEAQSAESKRLEELANALESRQQEVLGREHDWVDEVRSRRDELEELAGQLERKRQVLDRDIMAHRRHVNKLREVSLKVVQRRRDIHNEMRDFQTTETINRQQVELLRDNLRRLRSTVASYLEDSSRRDRERDEWMRSVGEDNAVLGELSGEVADQMNAMLGQIETRISTNGSKMDGDAGGAIWSEVRGLVTSLGAWSERFTRMKETFRGRAASEARHAEAMVSGRNTLSRLIHLIEETGERNESVFVVAEKSPQEPAAESRPAIAEHHQLPIELEHDDIPMVTHEIATPTPRDVAPATPEIASTPPGAEVPAEEPEEPVVSLPMTGMEDREFVQRLMQTGLCDETALKSHEHEAANRGTTLQARLLETGALSEYQLGCLAENRLDELNVGSATILDRLHRGATATTYKVRLGGYDQPMALRILDPRWSRDESMRSTYAITVNAMTDFRHPNVANLHELFVTDAGFGVVCDYVDGWSVGKLSGYGVPTKAIVHMCHQAVSAIAAAQRRGFVHHNLRPSRIMMTLSGETRLLGYGEPAWLSKIHRCERGRAITSYLPPEELLTDGSADARGDLFSVAVIAAELATGTRAAVGQKLDLPGDFPRGFSALLTRLLQERPQQRCSSVGEVLDILEEMVLQPSMEGDPWPELPQVVNQLANQPSEQSSRKAA</sequence>
<evidence type="ECO:0000313" key="4">
    <source>
        <dbReference type="EMBL" id="QDU60841.1"/>
    </source>
</evidence>
<evidence type="ECO:0000313" key="5">
    <source>
        <dbReference type="Proteomes" id="UP000317093"/>
    </source>
</evidence>